<feature type="transmembrane region" description="Helical" evidence="11">
    <location>
        <begin position="80"/>
        <end position="97"/>
    </location>
</feature>
<dbReference type="PANTHER" id="PTHR10110:SF86">
    <property type="entry name" value="SODIUM_HYDROGEN EXCHANGER 7"/>
    <property type="match status" value="1"/>
</dbReference>
<comment type="subcellular location">
    <subcellularLocation>
        <location evidence="1">Cell membrane</location>
        <topology evidence="1">Multi-pass membrane protein</topology>
    </subcellularLocation>
</comment>
<dbReference type="InterPro" id="IPR018422">
    <property type="entry name" value="Cation/H_exchanger_CPA1"/>
</dbReference>
<feature type="transmembrane region" description="Helical" evidence="11">
    <location>
        <begin position="104"/>
        <end position="122"/>
    </location>
</feature>
<dbReference type="Proteomes" id="UP001500967">
    <property type="component" value="Unassembled WGS sequence"/>
</dbReference>
<feature type="transmembrane region" description="Helical" evidence="11">
    <location>
        <begin position="54"/>
        <end position="74"/>
    </location>
</feature>
<accession>A0ABP3ESP8</accession>
<keyword evidence="9" id="KW-0739">Sodium transport</keyword>
<evidence type="ECO:0000313" key="14">
    <source>
        <dbReference type="Proteomes" id="UP001500967"/>
    </source>
</evidence>
<dbReference type="RefSeq" id="WP_344653790.1">
    <property type="nucleotide sequence ID" value="NZ_BAAAGX010000035.1"/>
</dbReference>
<evidence type="ECO:0000256" key="5">
    <source>
        <dbReference type="ARBA" id="ARBA00022989"/>
    </source>
</evidence>
<evidence type="ECO:0000256" key="2">
    <source>
        <dbReference type="ARBA" id="ARBA00022448"/>
    </source>
</evidence>
<evidence type="ECO:0000256" key="1">
    <source>
        <dbReference type="ARBA" id="ARBA00004651"/>
    </source>
</evidence>
<feature type="transmembrane region" description="Helical" evidence="11">
    <location>
        <begin position="234"/>
        <end position="250"/>
    </location>
</feature>
<keyword evidence="3" id="KW-1003">Cell membrane</keyword>
<gene>
    <name evidence="13" type="ORF">GCM10009539_75930</name>
</gene>
<keyword evidence="6" id="KW-0915">Sodium</keyword>
<feature type="region of interest" description="Disordered" evidence="10">
    <location>
        <begin position="465"/>
        <end position="513"/>
    </location>
</feature>
<keyword evidence="5 11" id="KW-1133">Transmembrane helix</keyword>
<feature type="domain" description="Cation/H+ exchanger transmembrane" evidence="12">
    <location>
        <begin position="15"/>
        <end position="439"/>
    </location>
</feature>
<evidence type="ECO:0000259" key="12">
    <source>
        <dbReference type="Pfam" id="PF00999"/>
    </source>
</evidence>
<organism evidence="13 14">
    <name type="scientific">Cryptosporangium japonicum</name>
    <dbReference type="NCBI Taxonomy" id="80872"/>
    <lineage>
        <taxon>Bacteria</taxon>
        <taxon>Bacillati</taxon>
        <taxon>Actinomycetota</taxon>
        <taxon>Actinomycetes</taxon>
        <taxon>Cryptosporangiales</taxon>
        <taxon>Cryptosporangiaceae</taxon>
        <taxon>Cryptosporangium</taxon>
    </lineage>
</organism>
<dbReference type="Pfam" id="PF00999">
    <property type="entry name" value="Na_H_Exchanger"/>
    <property type="match status" value="1"/>
</dbReference>
<keyword evidence="2" id="KW-0813">Transport</keyword>
<feature type="compositionally biased region" description="Basic residues" evidence="10">
    <location>
        <begin position="489"/>
        <end position="498"/>
    </location>
</feature>
<keyword evidence="14" id="KW-1185">Reference proteome</keyword>
<evidence type="ECO:0000256" key="7">
    <source>
        <dbReference type="ARBA" id="ARBA00023065"/>
    </source>
</evidence>
<evidence type="ECO:0000313" key="13">
    <source>
        <dbReference type="EMBL" id="GAA0276964.1"/>
    </source>
</evidence>
<feature type="transmembrane region" description="Helical" evidence="11">
    <location>
        <begin position="309"/>
        <end position="336"/>
    </location>
</feature>
<keyword evidence="7" id="KW-0406">Ion transport</keyword>
<feature type="transmembrane region" description="Helical" evidence="11">
    <location>
        <begin position="26"/>
        <end position="42"/>
    </location>
</feature>
<reference evidence="14" key="1">
    <citation type="journal article" date="2019" name="Int. J. Syst. Evol. Microbiol.">
        <title>The Global Catalogue of Microorganisms (GCM) 10K type strain sequencing project: providing services to taxonomists for standard genome sequencing and annotation.</title>
        <authorList>
            <consortium name="The Broad Institute Genomics Platform"/>
            <consortium name="The Broad Institute Genome Sequencing Center for Infectious Disease"/>
            <person name="Wu L."/>
            <person name="Ma J."/>
        </authorList>
    </citation>
    <scope>NUCLEOTIDE SEQUENCE [LARGE SCALE GENOMIC DNA]</scope>
    <source>
        <strain evidence="14">JCM 10425</strain>
    </source>
</reference>
<evidence type="ECO:0000256" key="9">
    <source>
        <dbReference type="ARBA" id="ARBA00023201"/>
    </source>
</evidence>
<feature type="transmembrane region" description="Helical" evidence="11">
    <location>
        <begin position="418"/>
        <end position="439"/>
    </location>
</feature>
<evidence type="ECO:0000256" key="4">
    <source>
        <dbReference type="ARBA" id="ARBA00022692"/>
    </source>
</evidence>
<feature type="transmembrane region" description="Helical" evidence="11">
    <location>
        <begin position="382"/>
        <end position="403"/>
    </location>
</feature>
<feature type="transmembrane region" description="Helical" evidence="11">
    <location>
        <begin position="211"/>
        <end position="228"/>
    </location>
</feature>
<dbReference type="Gene3D" id="6.10.140.1330">
    <property type="match status" value="1"/>
</dbReference>
<evidence type="ECO:0000256" key="6">
    <source>
        <dbReference type="ARBA" id="ARBA00023053"/>
    </source>
</evidence>
<protein>
    <submittedName>
        <fullName evidence="13">Cation:proton antiporter</fullName>
    </submittedName>
</protein>
<keyword evidence="4 11" id="KW-0812">Transmembrane</keyword>
<comment type="caution">
    <text evidence="13">The sequence shown here is derived from an EMBL/GenBank/DDBJ whole genome shotgun (WGS) entry which is preliminary data.</text>
</comment>
<sequence>MNAGILLVLLALGAIAISAFGRRVNAQPGLLILVAAAAVSFVPGLPRLELDPELILGLVVPPLLYAAALEFSFFSFLRNLRAILGLGVVLVLLTAWLSRVAVDAMMPTLGAGVALLLAAIVAPPDTVTITAHGEELGLTRRVTAILTGESLVNDAMALTLFSIALAATGGEETFIDNGALLFAWSALVGVLIGFALGNLATAIRRRLDDPTLGTAIGLVVPFAAYLAAEEAHASGVLAVVVAGFNVAVESEYGNRRRERLGFRTRMTEREVWPVLGALLESFVFAYTGLQMKFVIEDLRESSEPLGRTLLTGVVLLVVVIAVRFAWVAVVFGRRLLANQSLQRRLQDPLFRKRWDEHLQQVAERRGRTPEIPEALGWKEQTLLSWTGMRGIVTLGAAGGIPLLTEDGAPFPHRDTLQFLAYFVVFGTLLLQGPTLSLLARRLRIDTSEEDRVALEQLALAERIAADAEAGTLPPPPDDDRPGRRGRDGRARRRRRRRVHTEAAPTDPATLDRFDRQREALSISVITGTLDDEAAQVVLARLDRQQAAEQRP</sequence>
<keyword evidence="8 11" id="KW-0472">Membrane</keyword>
<feature type="compositionally biased region" description="Basic and acidic residues" evidence="10">
    <location>
        <begin position="477"/>
        <end position="488"/>
    </location>
</feature>
<feature type="transmembrane region" description="Helical" evidence="11">
    <location>
        <begin position="179"/>
        <end position="199"/>
    </location>
</feature>
<evidence type="ECO:0000256" key="8">
    <source>
        <dbReference type="ARBA" id="ARBA00023136"/>
    </source>
</evidence>
<evidence type="ECO:0000256" key="11">
    <source>
        <dbReference type="SAM" id="Phobius"/>
    </source>
</evidence>
<evidence type="ECO:0000256" key="3">
    <source>
        <dbReference type="ARBA" id="ARBA00022475"/>
    </source>
</evidence>
<feature type="transmembrane region" description="Helical" evidence="11">
    <location>
        <begin position="271"/>
        <end position="289"/>
    </location>
</feature>
<dbReference type="PANTHER" id="PTHR10110">
    <property type="entry name" value="SODIUM/HYDROGEN EXCHANGER"/>
    <property type="match status" value="1"/>
</dbReference>
<dbReference type="InterPro" id="IPR006153">
    <property type="entry name" value="Cation/H_exchanger_TM"/>
</dbReference>
<evidence type="ECO:0000256" key="10">
    <source>
        <dbReference type="SAM" id="MobiDB-lite"/>
    </source>
</evidence>
<name>A0ABP3ESP8_9ACTN</name>
<dbReference type="EMBL" id="BAAAGX010000035">
    <property type="protein sequence ID" value="GAA0276964.1"/>
    <property type="molecule type" value="Genomic_DNA"/>
</dbReference>
<proteinExistence type="predicted"/>